<proteinExistence type="inferred from homology"/>
<dbReference type="SUPFAM" id="SSF54523">
    <property type="entry name" value="Pili subunits"/>
    <property type="match status" value="1"/>
</dbReference>
<keyword evidence="4" id="KW-0488">Methylation</keyword>
<evidence type="ECO:0000256" key="5">
    <source>
        <dbReference type="ARBA" id="ARBA00022519"/>
    </source>
</evidence>
<reference evidence="13 14" key="1">
    <citation type="submission" date="2024-03" db="EMBL/GenBank/DDBJ databases">
        <title>Novel species of the genus Variovorax.</title>
        <authorList>
            <person name="Liu Q."/>
            <person name="Xin Y.-H."/>
        </authorList>
    </citation>
    <scope>NUCLEOTIDE SEQUENCE [LARGE SCALE GENOMIC DNA]</scope>
    <source>
        <strain evidence="13 14">KACC 18899</strain>
    </source>
</reference>
<keyword evidence="14" id="KW-1185">Reference proteome</keyword>
<organism evidence="13 14">
    <name type="scientific">Variovorax ureilyticus</name>
    <dbReference type="NCBI Taxonomy" id="1836198"/>
    <lineage>
        <taxon>Bacteria</taxon>
        <taxon>Pseudomonadati</taxon>
        <taxon>Pseudomonadota</taxon>
        <taxon>Betaproteobacteria</taxon>
        <taxon>Burkholderiales</taxon>
        <taxon>Comamonadaceae</taxon>
        <taxon>Variovorax</taxon>
    </lineage>
</organism>
<keyword evidence="7 11" id="KW-1133">Transmembrane helix</keyword>
<dbReference type="Proteomes" id="UP001365846">
    <property type="component" value="Unassembled WGS sequence"/>
</dbReference>
<dbReference type="InterPro" id="IPR022346">
    <property type="entry name" value="T2SS_GspH"/>
</dbReference>
<keyword evidence="3" id="KW-1003">Cell membrane</keyword>
<protein>
    <recommendedName>
        <fullName evidence="2">Type II secretion system protein H</fullName>
    </recommendedName>
    <alternativeName>
        <fullName evidence="10">General secretion pathway protein H</fullName>
    </alternativeName>
</protein>
<dbReference type="Pfam" id="PF12019">
    <property type="entry name" value="GspH"/>
    <property type="match status" value="1"/>
</dbReference>
<evidence type="ECO:0000256" key="4">
    <source>
        <dbReference type="ARBA" id="ARBA00022481"/>
    </source>
</evidence>
<dbReference type="InterPro" id="IPR045584">
    <property type="entry name" value="Pilin-like"/>
</dbReference>
<evidence type="ECO:0000313" key="13">
    <source>
        <dbReference type="EMBL" id="MEJ8812016.1"/>
    </source>
</evidence>
<keyword evidence="8 11" id="KW-0472">Membrane</keyword>
<comment type="subcellular location">
    <subcellularLocation>
        <location evidence="1">Cell inner membrane</location>
        <topology evidence="1">Single-pass membrane protein</topology>
    </subcellularLocation>
</comment>
<feature type="transmembrane region" description="Helical" evidence="11">
    <location>
        <begin position="21"/>
        <end position="42"/>
    </location>
</feature>
<evidence type="ECO:0000313" key="14">
    <source>
        <dbReference type="Proteomes" id="UP001365846"/>
    </source>
</evidence>
<evidence type="ECO:0000256" key="9">
    <source>
        <dbReference type="ARBA" id="ARBA00025772"/>
    </source>
</evidence>
<dbReference type="RefSeq" id="WP_340357286.1">
    <property type="nucleotide sequence ID" value="NZ_JBBKZU010000005.1"/>
</dbReference>
<dbReference type="NCBIfam" id="TIGR02532">
    <property type="entry name" value="IV_pilin_GFxxxE"/>
    <property type="match status" value="1"/>
</dbReference>
<evidence type="ECO:0000256" key="8">
    <source>
        <dbReference type="ARBA" id="ARBA00023136"/>
    </source>
</evidence>
<comment type="similarity">
    <text evidence="9">Belongs to the GSP H family.</text>
</comment>
<sequence length="211" mass="22159">MLAHQINHLLTTGEKIMRQRGFTLVEIVVTVAVLAMILAVAAPNVASWMGNARIRNVADTLQNGLQIARGEAVRRNQNVSFWLVAPSNPSVLSNDCTLSSVSGSWVVSVNSPVGHCADEPSTTSSPMIVTGRAVGDAGGSVSVAALQSDGTTAATTVTFDGFGRVANADSIRKIDVKGTKNSLDLRLVLSSAGLVRMCDPRVSDNTDPRKC</sequence>
<evidence type="ECO:0000256" key="3">
    <source>
        <dbReference type="ARBA" id="ARBA00022475"/>
    </source>
</evidence>
<gene>
    <name evidence="13" type="ORF">WKW77_13125</name>
</gene>
<evidence type="ECO:0000256" key="2">
    <source>
        <dbReference type="ARBA" id="ARBA00021549"/>
    </source>
</evidence>
<name>A0ABU8VEK1_9BURK</name>
<evidence type="ECO:0000256" key="10">
    <source>
        <dbReference type="ARBA" id="ARBA00030775"/>
    </source>
</evidence>
<keyword evidence="6 11" id="KW-0812">Transmembrane</keyword>
<dbReference type="Pfam" id="PF07963">
    <property type="entry name" value="N_methyl"/>
    <property type="match status" value="1"/>
</dbReference>
<dbReference type="InterPro" id="IPR012902">
    <property type="entry name" value="N_methyl_site"/>
</dbReference>
<feature type="domain" description="General secretion pathway GspH" evidence="12">
    <location>
        <begin position="58"/>
        <end position="193"/>
    </location>
</feature>
<evidence type="ECO:0000256" key="1">
    <source>
        <dbReference type="ARBA" id="ARBA00004377"/>
    </source>
</evidence>
<evidence type="ECO:0000256" key="7">
    <source>
        <dbReference type="ARBA" id="ARBA00022989"/>
    </source>
</evidence>
<comment type="caution">
    <text evidence="13">The sequence shown here is derived from an EMBL/GenBank/DDBJ whole genome shotgun (WGS) entry which is preliminary data.</text>
</comment>
<accession>A0ABU8VEK1</accession>
<evidence type="ECO:0000256" key="6">
    <source>
        <dbReference type="ARBA" id="ARBA00022692"/>
    </source>
</evidence>
<evidence type="ECO:0000256" key="11">
    <source>
        <dbReference type="SAM" id="Phobius"/>
    </source>
</evidence>
<dbReference type="Gene3D" id="3.55.40.10">
    <property type="entry name" value="minor pseudopilin epsh domain"/>
    <property type="match status" value="1"/>
</dbReference>
<dbReference type="EMBL" id="JBBKZU010000005">
    <property type="protein sequence ID" value="MEJ8812016.1"/>
    <property type="molecule type" value="Genomic_DNA"/>
</dbReference>
<keyword evidence="5" id="KW-0997">Cell inner membrane</keyword>
<dbReference type="PROSITE" id="PS00409">
    <property type="entry name" value="PROKAR_NTER_METHYL"/>
    <property type="match status" value="1"/>
</dbReference>
<evidence type="ECO:0000259" key="12">
    <source>
        <dbReference type="Pfam" id="PF12019"/>
    </source>
</evidence>